<dbReference type="PANTHER" id="PTHR13483">
    <property type="entry name" value="BOX C_D SNORNA PROTEIN 1-RELATED"/>
    <property type="match status" value="1"/>
</dbReference>
<dbReference type="KEGG" id="blac:94350240"/>
<keyword evidence="2" id="KW-0479">Metal-binding</keyword>
<evidence type="ECO:0000256" key="5">
    <source>
        <dbReference type="ARBA" id="ARBA00049598"/>
    </source>
</evidence>
<dbReference type="GO" id="GO:0008270">
    <property type="term" value="F:zinc ion binding"/>
    <property type="evidence" value="ECO:0007669"/>
    <property type="project" value="UniProtKB-UniRule"/>
</dbReference>
<dbReference type="GeneID" id="94350240"/>
<dbReference type="GO" id="GO:0000492">
    <property type="term" value="P:box C/D snoRNP assembly"/>
    <property type="evidence" value="ECO:0007669"/>
    <property type="project" value="TreeGrafter"/>
</dbReference>
<dbReference type="PANTHER" id="PTHR13483:SF3">
    <property type="entry name" value="BOX C_D SNORNA PROTEIN 1"/>
    <property type="match status" value="1"/>
</dbReference>
<dbReference type="GO" id="GO:0070761">
    <property type="term" value="C:pre-snoRNP complex"/>
    <property type="evidence" value="ECO:0007669"/>
    <property type="project" value="TreeGrafter"/>
</dbReference>
<evidence type="ECO:0000256" key="2">
    <source>
        <dbReference type="ARBA" id="ARBA00022723"/>
    </source>
</evidence>
<comment type="similarity">
    <text evidence="6">Belongs to the BCD1 family.</text>
</comment>
<gene>
    <name evidence="9" type="ORF">CCR75_006499</name>
</gene>
<dbReference type="CDD" id="cd23023">
    <property type="entry name" value="zf-HIT_BCD1"/>
    <property type="match status" value="1"/>
</dbReference>
<reference evidence="9 10" key="1">
    <citation type="journal article" date="2021" name="Genome Biol.">
        <title>AFLAP: assembly-free linkage analysis pipeline using k-mers from genome sequencing data.</title>
        <authorList>
            <person name="Fletcher K."/>
            <person name="Zhang L."/>
            <person name="Gil J."/>
            <person name="Han R."/>
            <person name="Cavanaugh K."/>
            <person name="Michelmore R."/>
        </authorList>
    </citation>
    <scope>NUCLEOTIDE SEQUENCE [LARGE SCALE GENOMIC DNA]</scope>
    <source>
        <strain evidence="9 10">SF5</strain>
    </source>
</reference>
<dbReference type="GO" id="GO:0005634">
    <property type="term" value="C:nucleus"/>
    <property type="evidence" value="ECO:0007669"/>
    <property type="project" value="TreeGrafter"/>
</dbReference>
<accession>A0A976IGZ2</accession>
<protein>
    <recommendedName>
        <fullName evidence="8">HIT-type domain-containing protein</fullName>
    </recommendedName>
</protein>
<keyword evidence="4" id="KW-0862">Zinc</keyword>
<keyword evidence="1" id="KW-0597">Phosphoprotein</keyword>
<organism evidence="9 10">
    <name type="scientific">Bremia lactucae</name>
    <name type="common">Lettuce downy mildew</name>
    <dbReference type="NCBI Taxonomy" id="4779"/>
    <lineage>
        <taxon>Eukaryota</taxon>
        <taxon>Sar</taxon>
        <taxon>Stramenopiles</taxon>
        <taxon>Oomycota</taxon>
        <taxon>Peronosporomycetes</taxon>
        <taxon>Peronosporales</taxon>
        <taxon>Peronosporaceae</taxon>
        <taxon>Bremia</taxon>
    </lineage>
</organism>
<evidence type="ECO:0000256" key="7">
    <source>
        <dbReference type="PROSITE-ProRule" id="PRU00453"/>
    </source>
</evidence>
<dbReference type="AlphaFoldDB" id="A0A976IGZ2"/>
<feature type="domain" description="HIT-type" evidence="8">
    <location>
        <begin position="33"/>
        <end position="67"/>
    </location>
</feature>
<dbReference type="GO" id="GO:0048254">
    <property type="term" value="P:snoRNA localization"/>
    <property type="evidence" value="ECO:0007669"/>
    <property type="project" value="TreeGrafter"/>
</dbReference>
<dbReference type="OrthoDB" id="272357at2759"/>
<dbReference type="Pfam" id="PF25790">
    <property type="entry name" value="BCD1"/>
    <property type="match status" value="1"/>
</dbReference>
<dbReference type="InterPro" id="IPR057721">
    <property type="entry name" value="BCD1_alpha/beta"/>
</dbReference>
<evidence type="ECO:0000313" key="9">
    <source>
        <dbReference type="EMBL" id="TDH71491.1"/>
    </source>
</evidence>
<dbReference type="GO" id="GO:0000463">
    <property type="term" value="P:maturation of LSU-rRNA from tricistronic rRNA transcript (SSU-rRNA, 5.8S rRNA, LSU-rRNA)"/>
    <property type="evidence" value="ECO:0007669"/>
    <property type="project" value="TreeGrafter"/>
</dbReference>
<keyword evidence="10" id="KW-1185">Reference proteome</keyword>
<dbReference type="SUPFAM" id="SSF144232">
    <property type="entry name" value="HIT/MYND zinc finger-like"/>
    <property type="match status" value="1"/>
</dbReference>
<dbReference type="InterPro" id="IPR007529">
    <property type="entry name" value="Znf_HIT"/>
</dbReference>
<evidence type="ECO:0000313" key="10">
    <source>
        <dbReference type="Proteomes" id="UP000294530"/>
    </source>
</evidence>
<dbReference type="PROSITE" id="PS51083">
    <property type="entry name" value="ZF_HIT"/>
    <property type="match status" value="1"/>
</dbReference>
<dbReference type="Gene3D" id="3.30.60.190">
    <property type="match status" value="1"/>
</dbReference>
<evidence type="ECO:0000256" key="1">
    <source>
        <dbReference type="ARBA" id="ARBA00022553"/>
    </source>
</evidence>
<dbReference type="RefSeq" id="XP_067820990.1">
    <property type="nucleotide sequence ID" value="XM_067964569.1"/>
</dbReference>
<evidence type="ECO:0000256" key="6">
    <source>
        <dbReference type="ARBA" id="ARBA00049654"/>
    </source>
</evidence>
<dbReference type="InterPro" id="IPR051639">
    <property type="entry name" value="BCD1"/>
</dbReference>
<evidence type="ECO:0000256" key="4">
    <source>
        <dbReference type="ARBA" id="ARBA00022833"/>
    </source>
</evidence>
<keyword evidence="3 7" id="KW-0863">Zinc-finger</keyword>
<evidence type="ECO:0000259" key="8">
    <source>
        <dbReference type="PROSITE" id="PS51083"/>
    </source>
</evidence>
<proteinExistence type="inferred from homology"/>
<name>A0A976IGZ2_BRELC</name>
<comment type="caution">
    <text evidence="9">The sequence shown here is derived from an EMBL/GenBank/DDBJ whole genome shotgun (WGS) entry which is preliminary data.</text>
</comment>
<comment type="function">
    <text evidence="5">Required for box C/D snoRNAs accumulation involved in snoRNA processing, snoRNA transport to the nucleolus and ribosome biogenesis.</text>
</comment>
<sequence length="370" mass="42067">MTANQAMESKGNKRGTEAHMELQLSNKMEVTACFNCGKSDVKYRCPRCECITCSLHCCVAHKKKMNCSGKRNRTKFVEVKKFTDSDLSSDFFFLEEVSRSASRAARSRSHLNANVRRYTCKKRRIATNGPINPDIAADWIARFPNAVQIFADHSEKRGISLTLLAPGMSKRSRNSSYMDTKKNTMFWRVEWVFPSAEVSVNYFEKRANERETLFELLAKYLSSCQENLATRGKLKKYAVLSWKNNIELLLRKEFTSASQPQFYRLNGNQSLESNLKRKAIVEFPVIIVALASEASNYPIVHDLIEMVPQIERNATEQQFTTDVPKIMELKDDERSSIGSTVKCLTSKGSSSSTNLLSVLKEENDDVKNTV</sequence>
<evidence type="ECO:0000256" key="3">
    <source>
        <dbReference type="ARBA" id="ARBA00022771"/>
    </source>
</evidence>
<dbReference type="Proteomes" id="UP000294530">
    <property type="component" value="Unassembled WGS sequence"/>
</dbReference>
<dbReference type="EMBL" id="SHOA02000015">
    <property type="protein sequence ID" value="TDH71491.1"/>
    <property type="molecule type" value="Genomic_DNA"/>
</dbReference>